<dbReference type="Pfam" id="PF00149">
    <property type="entry name" value="Metallophos"/>
    <property type="match status" value="1"/>
</dbReference>
<organism evidence="2 3">
    <name type="scientific">Bacillus coahuilensis p1.1.43</name>
    <dbReference type="NCBI Taxonomy" id="1150625"/>
    <lineage>
        <taxon>Bacteria</taxon>
        <taxon>Bacillati</taxon>
        <taxon>Bacillota</taxon>
        <taxon>Bacilli</taxon>
        <taxon>Bacillales</taxon>
        <taxon>Bacillaceae</taxon>
        <taxon>Bacillus</taxon>
    </lineage>
</organism>
<evidence type="ECO:0000313" key="2">
    <source>
        <dbReference type="EMBL" id="KUP07618.1"/>
    </source>
</evidence>
<dbReference type="AlphaFoldDB" id="A0A147KAF3"/>
<dbReference type="SUPFAM" id="SSF56300">
    <property type="entry name" value="Metallo-dependent phosphatases"/>
    <property type="match status" value="1"/>
</dbReference>
<protein>
    <recommendedName>
        <fullName evidence="1">Calcineurin-like phosphoesterase domain-containing protein</fullName>
    </recommendedName>
</protein>
<dbReference type="STRING" id="1150625.Q75_05165"/>
<dbReference type="OrthoDB" id="9780884at2"/>
<accession>A0A147KAF3</accession>
<gene>
    <name evidence="2" type="ORF">Q75_05165</name>
</gene>
<dbReference type="InterPro" id="IPR029052">
    <property type="entry name" value="Metallo-depent_PP-like"/>
</dbReference>
<dbReference type="EMBL" id="LDYG01000021">
    <property type="protein sequence ID" value="KUP07618.1"/>
    <property type="molecule type" value="Genomic_DNA"/>
</dbReference>
<feature type="domain" description="Calcineurin-like phosphoesterase" evidence="1">
    <location>
        <begin position="58"/>
        <end position="225"/>
    </location>
</feature>
<keyword evidence="3" id="KW-1185">Reference proteome</keyword>
<dbReference type="InterPro" id="IPR004843">
    <property type="entry name" value="Calcineurin-like_PHP"/>
</dbReference>
<sequence length="287" mass="32422">MNEMINRRQFIKKSIRSLSIILSVPTVGYVYSRFIEPRSLSITELTLDAPIPDSFHDMKILQFSDTHLGFQYNCSQFGTLVDKINSLQPDLIVFTGDLFDSTENFSESLELIRLLRLLQAPYGIYAVKGNHDHAFSSSAIRIEYIYREANITYLNNSFHEIRNSHGDSFFISGVDDPVYGVPDLTKALPSSKKDQFTLLLSHAPDFAIEAKNHKIHLQLSGHSHGGQIQLPILGPVLTPVKSKLYREGLYHVNDTLTLYVNRGIGTTILPLRFLAKPEITLFAIRAI</sequence>
<name>A0A147KAF3_9BACI</name>
<dbReference type="PATRIC" id="fig|1150625.3.peg.1086"/>
<proteinExistence type="predicted"/>
<dbReference type="GO" id="GO:0008758">
    <property type="term" value="F:UDP-2,3-diacylglucosamine hydrolase activity"/>
    <property type="evidence" value="ECO:0007669"/>
    <property type="project" value="TreeGrafter"/>
</dbReference>
<dbReference type="GO" id="GO:0009245">
    <property type="term" value="P:lipid A biosynthetic process"/>
    <property type="evidence" value="ECO:0007669"/>
    <property type="project" value="TreeGrafter"/>
</dbReference>
<dbReference type="PANTHER" id="PTHR31302:SF25">
    <property type="entry name" value="PHOSPHOESTERASE"/>
    <property type="match status" value="1"/>
</dbReference>
<dbReference type="Proteomes" id="UP000074108">
    <property type="component" value="Unassembled WGS sequence"/>
</dbReference>
<evidence type="ECO:0000259" key="1">
    <source>
        <dbReference type="Pfam" id="PF00149"/>
    </source>
</evidence>
<dbReference type="GO" id="GO:0016020">
    <property type="term" value="C:membrane"/>
    <property type="evidence" value="ECO:0007669"/>
    <property type="project" value="GOC"/>
</dbReference>
<reference evidence="2 3" key="1">
    <citation type="journal article" date="2016" name="Front. Microbiol.">
        <title>Microevolution Analysis of Bacillus coahuilensis Unveils Differences in Phosphorus Acquisition Strategies and Their Regulation.</title>
        <authorList>
            <person name="Gomez-Lunar Z."/>
            <person name="Hernandez-Gonzalez I."/>
            <person name="Rodriguez-Torres M.D."/>
            <person name="Souza V."/>
            <person name="Olmedo-Alvarez G."/>
        </authorList>
    </citation>
    <scope>NUCLEOTIDE SEQUENCE [LARGE SCALE GENOMIC DNA]</scope>
    <source>
        <strain evidence="3">p1.1.43</strain>
    </source>
</reference>
<dbReference type="RefSeq" id="WP_059350641.1">
    <property type="nucleotide sequence ID" value="NZ_LDYG01000021.1"/>
</dbReference>
<dbReference type="PANTHER" id="PTHR31302">
    <property type="entry name" value="TRANSMEMBRANE PROTEIN WITH METALLOPHOSPHOESTERASE DOMAIN-RELATED"/>
    <property type="match status" value="1"/>
</dbReference>
<dbReference type="InterPro" id="IPR051158">
    <property type="entry name" value="Metallophosphoesterase_sf"/>
</dbReference>
<dbReference type="Gene3D" id="3.60.21.10">
    <property type="match status" value="1"/>
</dbReference>
<comment type="caution">
    <text evidence="2">The sequence shown here is derived from an EMBL/GenBank/DDBJ whole genome shotgun (WGS) entry which is preliminary data.</text>
</comment>
<dbReference type="CDD" id="cd07385">
    <property type="entry name" value="MPP_YkuE_C"/>
    <property type="match status" value="1"/>
</dbReference>
<evidence type="ECO:0000313" key="3">
    <source>
        <dbReference type="Proteomes" id="UP000074108"/>
    </source>
</evidence>